<dbReference type="PROSITE" id="PS50011">
    <property type="entry name" value="PROTEIN_KINASE_DOM"/>
    <property type="match status" value="1"/>
</dbReference>
<dbReference type="InterPro" id="IPR000159">
    <property type="entry name" value="RA_dom"/>
</dbReference>
<dbReference type="PANTHER" id="PTHR48016">
    <property type="entry name" value="MAP KINASE KINASE KINASE SSK2-RELATED-RELATED"/>
    <property type="match status" value="1"/>
</dbReference>
<dbReference type="PROSITE" id="PS50200">
    <property type="entry name" value="RA"/>
    <property type="match status" value="1"/>
</dbReference>
<dbReference type="Pfam" id="PF00536">
    <property type="entry name" value="SAM_1"/>
    <property type="match status" value="1"/>
</dbReference>
<dbReference type="Gene3D" id="1.10.510.10">
    <property type="entry name" value="Transferase(Phosphotransferase) domain 1"/>
    <property type="match status" value="1"/>
</dbReference>
<comment type="caution">
    <text evidence="10">The sequence shown here is derived from an EMBL/GenBank/DDBJ whole genome shotgun (WGS) entry which is preliminary data.</text>
</comment>
<dbReference type="Proteomes" id="UP001150538">
    <property type="component" value="Unassembled WGS sequence"/>
</dbReference>
<evidence type="ECO:0000313" key="11">
    <source>
        <dbReference type="Proteomes" id="UP001150538"/>
    </source>
</evidence>
<evidence type="ECO:0000313" key="10">
    <source>
        <dbReference type="EMBL" id="KAJ1922162.1"/>
    </source>
</evidence>
<evidence type="ECO:0000256" key="3">
    <source>
        <dbReference type="ARBA" id="ARBA00022741"/>
    </source>
</evidence>
<feature type="domain" description="SAM" evidence="8">
    <location>
        <begin position="13"/>
        <end position="76"/>
    </location>
</feature>
<dbReference type="Gene3D" id="1.10.150.50">
    <property type="entry name" value="Transcription Factor, Ets-1"/>
    <property type="match status" value="1"/>
</dbReference>
<keyword evidence="11" id="KW-1185">Reference proteome</keyword>
<accession>A0A9W8A7J8</accession>
<keyword evidence="5" id="KW-0067">ATP-binding</keyword>
<dbReference type="InterPro" id="IPR008271">
    <property type="entry name" value="Ser/Thr_kinase_AS"/>
</dbReference>
<feature type="region of interest" description="Disordered" evidence="6">
    <location>
        <begin position="138"/>
        <end position="173"/>
    </location>
</feature>
<dbReference type="PROSITE" id="PS00108">
    <property type="entry name" value="PROTEIN_KINASE_ST"/>
    <property type="match status" value="1"/>
</dbReference>
<feature type="compositionally biased region" description="Basic residues" evidence="6">
    <location>
        <begin position="682"/>
        <end position="694"/>
    </location>
</feature>
<evidence type="ECO:0000259" key="9">
    <source>
        <dbReference type="PROSITE" id="PS50200"/>
    </source>
</evidence>
<keyword evidence="3" id="KW-0547">Nucleotide-binding</keyword>
<feature type="compositionally biased region" description="Polar residues" evidence="6">
    <location>
        <begin position="587"/>
        <end position="611"/>
    </location>
</feature>
<dbReference type="InterPro" id="IPR029071">
    <property type="entry name" value="Ubiquitin-like_domsf"/>
</dbReference>
<evidence type="ECO:0000259" key="8">
    <source>
        <dbReference type="PROSITE" id="PS50105"/>
    </source>
</evidence>
<dbReference type="GO" id="GO:0004709">
    <property type="term" value="F:MAP kinase kinase kinase activity"/>
    <property type="evidence" value="ECO:0007669"/>
    <property type="project" value="UniProtKB-EC"/>
</dbReference>
<dbReference type="SUPFAM" id="SSF47769">
    <property type="entry name" value="SAM/Pointed domain"/>
    <property type="match status" value="1"/>
</dbReference>
<feature type="region of interest" description="Disordered" evidence="6">
    <location>
        <begin position="427"/>
        <end position="452"/>
    </location>
</feature>
<dbReference type="InterPro" id="IPR001660">
    <property type="entry name" value="SAM"/>
</dbReference>
<dbReference type="SUPFAM" id="SSF54236">
    <property type="entry name" value="Ubiquitin-like"/>
    <property type="match status" value="1"/>
</dbReference>
<feature type="region of interest" description="Disordered" evidence="6">
    <location>
        <begin position="659"/>
        <end position="694"/>
    </location>
</feature>
<feature type="region of interest" description="Disordered" evidence="6">
    <location>
        <begin position="506"/>
        <end position="611"/>
    </location>
</feature>
<evidence type="ECO:0000256" key="1">
    <source>
        <dbReference type="ARBA" id="ARBA00006529"/>
    </source>
</evidence>
<dbReference type="SMART" id="SM00220">
    <property type="entry name" value="S_TKc"/>
    <property type="match status" value="1"/>
</dbReference>
<reference evidence="10" key="1">
    <citation type="submission" date="2022-07" db="EMBL/GenBank/DDBJ databases">
        <title>Phylogenomic reconstructions and comparative analyses of Kickxellomycotina fungi.</title>
        <authorList>
            <person name="Reynolds N.K."/>
            <person name="Stajich J.E."/>
            <person name="Barry K."/>
            <person name="Grigoriev I.V."/>
            <person name="Crous P."/>
            <person name="Smith M.E."/>
        </authorList>
    </citation>
    <scope>NUCLEOTIDE SEQUENCE</scope>
    <source>
        <strain evidence="10">NBRC 100468</strain>
    </source>
</reference>
<evidence type="ECO:0000259" key="7">
    <source>
        <dbReference type="PROSITE" id="PS50011"/>
    </source>
</evidence>
<dbReference type="SMART" id="SM00454">
    <property type="entry name" value="SAM"/>
    <property type="match status" value="1"/>
</dbReference>
<evidence type="ECO:0000256" key="5">
    <source>
        <dbReference type="ARBA" id="ARBA00022840"/>
    </source>
</evidence>
<feature type="domain" description="Ras-associating" evidence="9">
    <location>
        <begin position="240"/>
        <end position="324"/>
    </location>
</feature>
<dbReference type="GO" id="GO:0005524">
    <property type="term" value="F:ATP binding"/>
    <property type="evidence" value="ECO:0007669"/>
    <property type="project" value="UniProtKB-KW"/>
</dbReference>
<dbReference type="InterPro" id="IPR000719">
    <property type="entry name" value="Prot_kinase_dom"/>
</dbReference>
<organism evidence="10 11">
    <name type="scientific">Mycoemilia scoparia</name>
    <dbReference type="NCBI Taxonomy" id="417184"/>
    <lineage>
        <taxon>Eukaryota</taxon>
        <taxon>Fungi</taxon>
        <taxon>Fungi incertae sedis</taxon>
        <taxon>Zoopagomycota</taxon>
        <taxon>Kickxellomycotina</taxon>
        <taxon>Kickxellomycetes</taxon>
        <taxon>Kickxellales</taxon>
        <taxon>Kickxellaceae</taxon>
        <taxon>Mycoemilia</taxon>
    </lineage>
</organism>
<dbReference type="InterPro" id="IPR029458">
    <property type="entry name" value="Ras-bd_By2"/>
</dbReference>
<feature type="compositionally biased region" description="Polar residues" evidence="6">
    <location>
        <begin position="546"/>
        <end position="556"/>
    </location>
</feature>
<protein>
    <submittedName>
        <fullName evidence="10">ATP binding</fullName>
        <ecNumber evidence="10">2.7.11.25</ecNumber>
    </submittedName>
</protein>
<dbReference type="InterPro" id="IPR011009">
    <property type="entry name" value="Kinase-like_dom_sf"/>
</dbReference>
<sequence length="999" mass="110137">MDKDITLQQVFQWSEKHVVEWLREQGLDRYESEFTKHQIDGVALLELNYNLLKELNVRTVGERVKLNAAISQLRNKCLFNSQKSANHVPKSAPLVGQSAAQHQQPKQHIDVLPPFEQKNASNPIGRKRSNIWAHKLEEKASGPSSIQRSSSGPVQSTTSSNSKGVGLSHPQFDKDTFEPISSLSNIQAKRQSSRFSKRVGYLPQVTDSWSGLESQFKDLFDTDDGISKLADSLSVDRRQVAVIGANGETKHVDVTSAKTARDVLDLILCEFGLMADVDKDKYALFVMSGEGGGARSLSDEELIAICSNSPNNTKERLFLRKRHLINRAIDGVQRSLRVQRTIEKLGTILPASASNALTPPPNSAPLQMKGNGNINKLAHFFGERPPAEQVSENLNKYFPGNEVRVRHSIMRGWKQFDPSEIPFPLPNVPDSHKLRPSTSLNSFRDSDSDGSDCVVTTEYESGDDIIDNVMSDGDIIIEESEEELEEQLDNEASNNSNASDELHNVTVTSSDEKIPKETTPHTSEPPKVSTEAQNKATLEQHPPPTTSSRSFSASQNTQTATQPQPQPPKGKSPLIVESATTMDDGPQKSTVNKRSSIANSTHPPSLTINPLSETAVVANKPLMISTEEPGQSTQSKETLSPLIPISGCVAELSTLVEAPENSEENIEEATTKAPTTSVAAKRSSRRSVFSKRHSNMKRISGASSLNFGGIMMPGMRKSGMRYRKGSWIKGAPIASGSFGSVYYGVHTKKGVIMAVKEVDLPIPGSVTEARKKRMLSALQRELTLLQDIRHKNIVQYLGTEMDNEHLYIFLEYVAGGSVASLLSSFGAFPETLVRSYVRQTLEGLEYLHSKNIIHCDIKGGNVLVDPLGHVKISDFGISKKVDEVVLQTSNHRLSLQGSVFWMAPEVVKDTKYTIKGDVWSLGCLIIEMLTANHPFAKYDQLQALLMIGKRQQPEMPSHVSKDCLELLEKALSLDYEERPTADELLKFKFVSEANVPTTA</sequence>
<feature type="domain" description="Protein kinase" evidence="7">
    <location>
        <begin position="727"/>
        <end position="990"/>
    </location>
</feature>
<dbReference type="InterPro" id="IPR013761">
    <property type="entry name" value="SAM/pointed_sf"/>
</dbReference>
<dbReference type="AlphaFoldDB" id="A0A9W8A7J8"/>
<dbReference type="EMBL" id="JANBPU010000001">
    <property type="protein sequence ID" value="KAJ1922162.1"/>
    <property type="molecule type" value="Genomic_DNA"/>
</dbReference>
<dbReference type="InterPro" id="IPR050538">
    <property type="entry name" value="MAP_kinase_kinase_kinase"/>
</dbReference>
<name>A0A9W8A7J8_9FUNG</name>
<dbReference type="PANTHER" id="PTHR48016:SF56">
    <property type="entry name" value="MAPKK KINASE"/>
    <property type="match status" value="1"/>
</dbReference>
<dbReference type="OrthoDB" id="266718at2759"/>
<evidence type="ECO:0000256" key="6">
    <source>
        <dbReference type="SAM" id="MobiDB-lite"/>
    </source>
</evidence>
<dbReference type="SUPFAM" id="SSF56112">
    <property type="entry name" value="Protein kinase-like (PK-like)"/>
    <property type="match status" value="1"/>
</dbReference>
<gene>
    <name evidence="10" type="primary">STE11</name>
    <name evidence="10" type="ORF">H4219_000024</name>
</gene>
<keyword evidence="2 10" id="KW-0808">Transferase</keyword>
<dbReference type="Pfam" id="PF00069">
    <property type="entry name" value="Pkinase"/>
    <property type="match status" value="1"/>
</dbReference>
<proteinExistence type="inferred from homology"/>
<feature type="compositionally biased region" description="Basic and acidic residues" evidence="6">
    <location>
        <begin position="510"/>
        <end position="519"/>
    </location>
</feature>
<dbReference type="Pfam" id="PF14847">
    <property type="entry name" value="Ras_bdg_2"/>
    <property type="match status" value="1"/>
</dbReference>
<evidence type="ECO:0000256" key="2">
    <source>
        <dbReference type="ARBA" id="ARBA00022679"/>
    </source>
</evidence>
<dbReference type="EC" id="2.7.11.25" evidence="10"/>
<dbReference type="FunFam" id="3.30.200.20:FF:000387">
    <property type="entry name" value="Serine/threonine-protein kinase STE11"/>
    <property type="match status" value="1"/>
</dbReference>
<keyword evidence="4" id="KW-0418">Kinase</keyword>
<evidence type="ECO:0000256" key="4">
    <source>
        <dbReference type="ARBA" id="ARBA00022777"/>
    </source>
</evidence>
<comment type="similarity">
    <text evidence="1">Belongs to the protein kinase superfamily. STE Ser/Thr protein kinase family. MAP kinase kinase kinase subfamily.</text>
</comment>
<feature type="compositionally biased region" description="Low complexity" evidence="6">
    <location>
        <begin position="141"/>
        <end position="162"/>
    </location>
</feature>
<dbReference type="PROSITE" id="PS50105">
    <property type="entry name" value="SAM_DOMAIN"/>
    <property type="match status" value="1"/>
</dbReference>
<dbReference type="SMART" id="SM01304">
    <property type="entry name" value="Ras_bdg_2"/>
    <property type="match status" value="1"/>
</dbReference>
<dbReference type="CDD" id="cd17043">
    <property type="entry name" value="RA"/>
    <property type="match status" value="1"/>
</dbReference>
<dbReference type="Gene3D" id="3.10.20.90">
    <property type="entry name" value="Phosphatidylinositol 3-kinase Catalytic Subunit, Chain A, domain 1"/>
    <property type="match status" value="1"/>
</dbReference>